<dbReference type="EMBL" id="JALPQF010000065">
    <property type="protein sequence ID" value="MCK8482341.1"/>
    <property type="molecule type" value="Genomic_DNA"/>
</dbReference>
<protein>
    <submittedName>
        <fullName evidence="1">T9SS type B sorting domain-containing protein</fullName>
    </submittedName>
</protein>
<accession>A0ABT0HD97</accession>
<proteinExistence type="predicted"/>
<dbReference type="SUPFAM" id="SSF48726">
    <property type="entry name" value="Immunoglobulin"/>
    <property type="match status" value="1"/>
</dbReference>
<dbReference type="Proteomes" id="UP001203687">
    <property type="component" value="Unassembled WGS sequence"/>
</dbReference>
<dbReference type="InterPro" id="IPR026341">
    <property type="entry name" value="T9SS_type_B"/>
</dbReference>
<reference evidence="1" key="1">
    <citation type="submission" date="2022-04" db="EMBL/GenBank/DDBJ databases">
        <authorList>
            <person name="Ren T."/>
        </authorList>
    </citation>
    <scope>NUCLEOTIDE SEQUENCE</scope>
    <source>
        <strain evidence="1">F63249</strain>
    </source>
</reference>
<evidence type="ECO:0000313" key="1">
    <source>
        <dbReference type="EMBL" id="MCK8482341.1"/>
    </source>
</evidence>
<gene>
    <name evidence="1" type="ORF">MUY34_17080</name>
</gene>
<feature type="non-terminal residue" evidence="1">
    <location>
        <position position="1"/>
    </location>
</feature>
<sequence length="273" mass="30067">AGMDTSICYAVAPLTLQVNPLPVFDLEDSYILCVDTNGSEVLNAPVLDTGLTTPEYSFTWFLNGTEITGATQGSYMPSEGGTYSVTVVDASSSPNTMCESSDSTEVIESDPPEVIATVTTEAFADTHVIEVSVDGVGDYEYNLDGGPWQDEPLFVDVSIGEHVVTARDKNGCGEASDQVIVMDYPKFFTPNGDGYHDTWKISFPDNSQINAKIYIFDRYGKLLKQLSPTGEGWNGTYNGNEMPTSDYWFVVEYNDPNNLENRKEFKAHFTLKR</sequence>
<evidence type="ECO:0000313" key="2">
    <source>
        <dbReference type="Proteomes" id="UP001203687"/>
    </source>
</evidence>
<dbReference type="Pfam" id="PF13585">
    <property type="entry name" value="CHU_C"/>
    <property type="match status" value="1"/>
</dbReference>
<name>A0ABT0HD97_9FLAO</name>
<comment type="caution">
    <text evidence="1">The sequence shown here is derived from an EMBL/GenBank/DDBJ whole genome shotgun (WGS) entry which is preliminary data.</text>
</comment>
<dbReference type="InterPro" id="IPR036179">
    <property type="entry name" value="Ig-like_dom_sf"/>
</dbReference>
<dbReference type="RefSeq" id="WP_248414049.1">
    <property type="nucleotide sequence ID" value="NZ_JALPQF010000065.1"/>
</dbReference>
<dbReference type="NCBIfam" id="TIGR04131">
    <property type="entry name" value="Bac_Flav_CTERM"/>
    <property type="match status" value="1"/>
</dbReference>
<keyword evidence="2" id="KW-1185">Reference proteome</keyword>
<organism evidence="1 2">
    <name type="scientific">Psychroserpens algicola</name>
    <dbReference type="NCBI Taxonomy" id="1719034"/>
    <lineage>
        <taxon>Bacteria</taxon>
        <taxon>Pseudomonadati</taxon>
        <taxon>Bacteroidota</taxon>
        <taxon>Flavobacteriia</taxon>
        <taxon>Flavobacteriales</taxon>
        <taxon>Flavobacteriaceae</taxon>
        <taxon>Psychroserpens</taxon>
    </lineage>
</organism>